<gene>
    <name evidence="1" type="ORF">INF35_05870</name>
</gene>
<evidence type="ECO:0000313" key="1">
    <source>
        <dbReference type="EMBL" id="MBE5037302.1"/>
    </source>
</evidence>
<dbReference type="RefSeq" id="WP_193500595.1">
    <property type="nucleotide sequence ID" value="NZ_JADCKC010000002.1"/>
</dbReference>
<proteinExistence type="predicted"/>
<sequence length="127" mass="14845">MEAKQFLKEWNRMCKYFNMYSSCVHCPAFSVCPLCEDLCSQLSDIENFDSILEIVEKWSSENPKKTRKDDFFKKYPNAPKREDGVPRVCCAALGYRECCNIATESTWCEDCWNCSMEEGEQDGMDQR</sequence>
<keyword evidence="2" id="KW-1185">Reference proteome</keyword>
<dbReference type="EMBL" id="JADCKC010000002">
    <property type="protein sequence ID" value="MBE5037302.1"/>
    <property type="molecule type" value="Genomic_DNA"/>
</dbReference>
<evidence type="ECO:0000313" key="2">
    <source>
        <dbReference type="Proteomes" id="UP000768567"/>
    </source>
</evidence>
<organism evidence="1 2">
    <name type="scientific">Gemmiger gallinarum</name>
    <dbReference type="NCBI Taxonomy" id="2779354"/>
    <lineage>
        <taxon>Bacteria</taxon>
        <taxon>Bacillati</taxon>
        <taxon>Bacillota</taxon>
        <taxon>Clostridia</taxon>
        <taxon>Eubacteriales</taxon>
        <taxon>Gemmiger</taxon>
    </lineage>
</organism>
<reference evidence="1 2" key="1">
    <citation type="submission" date="2020-10" db="EMBL/GenBank/DDBJ databases">
        <title>ChiBAC.</title>
        <authorList>
            <person name="Zenner C."/>
            <person name="Hitch T.C.A."/>
            <person name="Clavel T."/>
        </authorList>
    </citation>
    <scope>NUCLEOTIDE SEQUENCE [LARGE SCALE GENOMIC DNA]</scope>
    <source>
        <strain evidence="1 2">DSM 109015</strain>
    </source>
</reference>
<dbReference type="Proteomes" id="UP000768567">
    <property type="component" value="Unassembled WGS sequence"/>
</dbReference>
<name>A0ABR9R2Z4_9FIRM</name>
<accession>A0ABR9R2Z4</accession>
<protein>
    <submittedName>
        <fullName evidence="1">Uncharacterized protein</fullName>
    </submittedName>
</protein>
<comment type="caution">
    <text evidence="1">The sequence shown here is derived from an EMBL/GenBank/DDBJ whole genome shotgun (WGS) entry which is preliminary data.</text>
</comment>